<evidence type="ECO:0000256" key="1">
    <source>
        <dbReference type="ARBA" id="ARBA00007017"/>
    </source>
</evidence>
<evidence type="ECO:0000313" key="4">
    <source>
        <dbReference type="EMBL" id="CAF0742574.1"/>
    </source>
</evidence>
<keyword evidence="6" id="KW-1185">Reference proteome</keyword>
<evidence type="ECO:0000313" key="7">
    <source>
        <dbReference type="Proteomes" id="UP000663877"/>
    </source>
</evidence>
<comment type="caution">
    <text evidence="4">The sequence shown here is derived from an EMBL/GenBank/DDBJ whole genome shotgun (WGS) entry which is preliminary data.</text>
</comment>
<evidence type="ECO:0000313" key="6">
    <source>
        <dbReference type="Proteomes" id="UP000663832"/>
    </source>
</evidence>
<dbReference type="GO" id="GO:0000775">
    <property type="term" value="C:chromosome, centromeric region"/>
    <property type="evidence" value="ECO:0007669"/>
    <property type="project" value="TreeGrafter"/>
</dbReference>
<sequence length="376" mass="43108">MKHFPENVQKLLIDARIPIDQLKPVYYELTIGEQFPDDSIRLIEVNNTLIEELEKSKKLVIRGANDDFAALCTANQVFEIKTAETSNTLLLASPLDSSLANKENGCISLKVNSILHSKLELTQCVPRIRRIRQLLEENPYQGHFDDEENTSRKITLEDLKNEVQASDNTIDSYLKKLNVITVDGYLRSMDFDFRTKLIEYTFSLISIQDWSKDNIPIDKCATEMKDMCPKYIAKQFLEQIGTISTDGSSIALNASVISIHYALDLLRNLEKMKLSEFMTCWRECVPIDFPIDLDQLKENVIITEDTIAYIDIEALSEKADERIKTLFSRKNIWTLSELEPFLSNLITSNAELISLLAIHTRSIMKDGQKHYVPKYS</sequence>
<keyword evidence="3" id="KW-0235">DNA replication</keyword>
<evidence type="ECO:0000256" key="3">
    <source>
        <dbReference type="ARBA" id="ARBA00022705"/>
    </source>
</evidence>
<dbReference type="PANTHER" id="PTHR13395">
    <property type="entry name" value="SISTER CHROMATID COHESION PROTEIN DCC1-RELATED"/>
    <property type="match status" value="1"/>
</dbReference>
<evidence type="ECO:0000313" key="5">
    <source>
        <dbReference type="EMBL" id="CAF0967869.1"/>
    </source>
</evidence>
<dbReference type="AlphaFoldDB" id="A0A813NTQ3"/>
<comment type="similarity">
    <text evidence="1">Belongs to the DCC1 family.</text>
</comment>
<dbReference type="InterPro" id="IPR019128">
    <property type="entry name" value="Dcc1"/>
</dbReference>
<dbReference type="Proteomes" id="UP000663832">
    <property type="component" value="Unassembled WGS sequence"/>
</dbReference>
<organism evidence="4 7">
    <name type="scientific">Adineta steineri</name>
    <dbReference type="NCBI Taxonomy" id="433720"/>
    <lineage>
        <taxon>Eukaryota</taxon>
        <taxon>Metazoa</taxon>
        <taxon>Spiralia</taxon>
        <taxon>Gnathifera</taxon>
        <taxon>Rotifera</taxon>
        <taxon>Eurotatoria</taxon>
        <taxon>Bdelloidea</taxon>
        <taxon>Adinetida</taxon>
        <taxon>Adinetidae</taxon>
        <taxon>Adineta</taxon>
    </lineage>
</organism>
<dbReference type="PANTHER" id="PTHR13395:SF6">
    <property type="entry name" value="SISTER CHROMATID COHESION PROTEIN DCC1"/>
    <property type="match status" value="1"/>
</dbReference>
<dbReference type="GO" id="GO:0006260">
    <property type="term" value="P:DNA replication"/>
    <property type="evidence" value="ECO:0007669"/>
    <property type="project" value="UniProtKB-KW"/>
</dbReference>
<dbReference type="EMBL" id="CAJNOI010000004">
    <property type="protein sequence ID" value="CAF0742574.1"/>
    <property type="molecule type" value="Genomic_DNA"/>
</dbReference>
<accession>A0A813NTQ3</accession>
<dbReference type="GO" id="GO:0000785">
    <property type="term" value="C:chromatin"/>
    <property type="evidence" value="ECO:0007669"/>
    <property type="project" value="TreeGrafter"/>
</dbReference>
<dbReference type="GO" id="GO:0031390">
    <property type="term" value="C:Ctf18 RFC-like complex"/>
    <property type="evidence" value="ECO:0007669"/>
    <property type="project" value="InterPro"/>
</dbReference>
<protein>
    <recommendedName>
        <fullName evidence="2">Sister chromatid cohesion protein DCC1</fullName>
    </recommendedName>
</protein>
<dbReference type="Proteomes" id="UP000663877">
    <property type="component" value="Unassembled WGS sequence"/>
</dbReference>
<dbReference type="EMBL" id="CAJNOM010000067">
    <property type="protein sequence ID" value="CAF0967869.1"/>
    <property type="molecule type" value="Genomic_DNA"/>
</dbReference>
<evidence type="ECO:0000256" key="2">
    <source>
        <dbReference type="ARBA" id="ARBA00017682"/>
    </source>
</evidence>
<name>A0A813NTQ3_9BILA</name>
<proteinExistence type="inferred from homology"/>
<dbReference type="OrthoDB" id="5199543at2759"/>
<dbReference type="GO" id="GO:0034088">
    <property type="term" value="P:maintenance of mitotic sister chromatid cohesion"/>
    <property type="evidence" value="ECO:0007669"/>
    <property type="project" value="TreeGrafter"/>
</dbReference>
<reference evidence="4" key="1">
    <citation type="submission" date="2021-02" db="EMBL/GenBank/DDBJ databases">
        <authorList>
            <person name="Nowell W R."/>
        </authorList>
    </citation>
    <scope>NUCLEOTIDE SEQUENCE</scope>
</reference>
<dbReference type="Pfam" id="PF09724">
    <property type="entry name" value="Dcc1"/>
    <property type="match status" value="1"/>
</dbReference>
<gene>
    <name evidence="4" type="ORF">BJG266_LOCUS1945</name>
    <name evidence="5" type="ORF">QVE165_LOCUS13174</name>
</gene>